<reference evidence="1" key="2">
    <citation type="submission" date="2020-09" db="EMBL/GenBank/DDBJ databases">
        <authorList>
            <person name="Sun Q."/>
            <person name="Zhou Y."/>
        </authorList>
    </citation>
    <scope>NUCLEOTIDE SEQUENCE</scope>
    <source>
        <strain evidence="1">CGMCC 1.15330</strain>
    </source>
</reference>
<comment type="caution">
    <text evidence="1">The sequence shown here is derived from an EMBL/GenBank/DDBJ whole genome shotgun (WGS) entry which is preliminary data.</text>
</comment>
<sequence length="222" mass="24198">MLAMMAMPSGPAAAQFFLQHHVYTGEPVTGEEPGIAQILPGATPEERRAGLIWTMRSALNVAALQCQFEPMLLTVGNYNAALLDHKDELKTAWDTLGKYFARTAKTKRDGQMALDSYGTKTYSSFATVASQYGFCRTAGSIGRDVLFAPRGSFGDIAVARMRELRNSLVPYGEQRFSRYINAVPVSLPRLDPVCWSKKGEWVVKKCGAIAWGPAAAQIASAN</sequence>
<dbReference type="AlphaFoldDB" id="A0A916TAR2"/>
<keyword evidence="2" id="KW-1185">Reference proteome</keyword>
<accession>A0A916TAR2</accession>
<evidence type="ECO:0000313" key="1">
    <source>
        <dbReference type="EMBL" id="GGB36573.1"/>
    </source>
</evidence>
<dbReference type="EMBL" id="BMIH01000003">
    <property type="protein sequence ID" value="GGB36573.1"/>
    <property type="molecule type" value="Genomic_DNA"/>
</dbReference>
<evidence type="ECO:0000313" key="2">
    <source>
        <dbReference type="Proteomes" id="UP000623067"/>
    </source>
</evidence>
<reference evidence="1" key="1">
    <citation type="journal article" date="2014" name="Int. J. Syst. Evol. Microbiol.">
        <title>Complete genome sequence of Corynebacterium casei LMG S-19264T (=DSM 44701T), isolated from a smear-ripened cheese.</title>
        <authorList>
            <consortium name="US DOE Joint Genome Institute (JGI-PGF)"/>
            <person name="Walter F."/>
            <person name="Albersmeier A."/>
            <person name="Kalinowski J."/>
            <person name="Ruckert C."/>
        </authorList>
    </citation>
    <scope>NUCLEOTIDE SEQUENCE</scope>
    <source>
        <strain evidence="1">CGMCC 1.15330</strain>
    </source>
</reference>
<gene>
    <name evidence="1" type="ORF">GCM10011380_27450</name>
</gene>
<name>A0A916TAR2_9SPHN</name>
<proteinExistence type="predicted"/>
<dbReference type="Proteomes" id="UP000623067">
    <property type="component" value="Unassembled WGS sequence"/>
</dbReference>
<protein>
    <submittedName>
        <fullName evidence="1">Uncharacterized protein</fullName>
    </submittedName>
</protein>
<organism evidence="1 2">
    <name type="scientific">Sphingomonas metalli</name>
    <dbReference type="NCBI Taxonomy" id="1779358"/>
    <lineage>
        <taxon>Bacteria</taxon>
        <taxon>Pseudomonadati</taxon>
        <taxon>Pseudomonadota</taxon>
        <taxon>Alphaproteobacteria</taxon>
        <taxon>Sphingomonadales</taxon>
        <taxon>Sphingomonadaceae</taxon>
        <taxon>Sphingomonas</taxon>
    </lineage>
</organism>